<reference evidence="1 2" key="1">
    <citation type="journal article" date="2023" name="Microbiol. Spectr.">
        <title>Symbiosis of Carpenter Bees with Uncharacterized Lactic Acid Bacteria Showing NAD Auxotrophy.</title>
        <authorList>
            <person name="Kawasaki S."/>
            <person name="Ozawa K."/>
            <person name="Mori T."/>
            <person name="Yamamoto A."/>
            <person name="Ito M."/>
            <person name="Ohkuma M."/>
            <person name="Sakamoto M."/>
            <person name="Matsutani M."/>
        </authorList>
    </citation>
    <scope>NUCLEOTIDE SEQUENCE [LARGE SCALE GENOMIC DNA]</scope>
    <source>
        <strain evidence="1 2">KimC2</strain>
    </source>
</reference>
<dbReference type="KEGG" id="xak:KIMC2_09500"/>
<name>A0AAU9DRX3_9LACO</name>
<protein>
    <submittedName>
        <fullName evidence="1">Uncharacterized protein</fullName>
    </submittedName>
</protein>
<organism evidence="1 2">
    <name type="scientific">Xylocopilactobacillus apis</name>
    <dbReference type="NCBI Taxonomy" id="2932183"/>
    <lineage>
        <taxon>Bacteria</taxon>
        <taxon>Bacillati</taxon>
        <taxon>Bacillota</taxon>
        <taxon>Bacilli</taxon>
        <taxon>Lactobacillales</taxon>
        <taxon>Lactobacillaceae</taxon>
        <taxon>Xylocopilactobacillus</taxon>
    </lineage>
</organism>
<dbReference type="EMBL" id="AP026801">
    <property type="protein sequence ID" value="BDR56388.1"/>
    <property type="molecule type" value="Genomic_DNA"/>
</dbReference>
<proteinExistence type="predicted"/>
<sequence>MPDMNTTITLKTIKRLRKPINEYIISNKPNIHKPIWLDKRFNCSLDVVFTVTKIDVIIVKSEK</sequence>
<dbReference type="AlphaFoldDB" id="A0AAU9DRX3"/>
<keyword evidence="2" id="KW-1185">Reference proteome</keyword>
<dbReference type="Proteomes" id="UP001321804">
    <property type="component" value="Chromosome"/>
</dbReference>
<accession>A0AAU9DRX3</accession>
<evidence type="ECO:0000313" key="1">
    <source>
        <dbReference type="EMBL" id="BDR56388.1"/>
    </source>
</evidence>
<evidence type="ECO:0000313" key="2">
    <source>
        <dbReference type="Proteomes" id="UP001321804"/>
    </source>
</evidence>
<gene>
    <name evidence="1" type="ORF">KIMC2_09500</name>
</gene>